<accession>A0A3M7QEE5</accession>
<evidence type="ECO:0000313" key="1">
    <source>
        <dbReference type="EMBL" id="RNA09633.1"/>
    </source>
</evidence>
<name>A0A3M7QEE5_BRAPC</name>
<proteinExistence type="predicted"/>
<dbReference type="Proteomes" id="UP000276133">
    <property type="component" value="Unassembled WGS sequence"/>
</dbReference>
<sequence>MKGSILPTNIFEIKKNILFYQICITYSFLELFYRLRRETLFFKLFNNATLLNYDFNPKLQRFFILSTIKMERIYFYIWLFFGAKG</sequence>
<dbReference type="AlphaFoldDB" id="A0A3M7QEE5"/>
<comment type="caution">
    <text evidence="1">The sequence shown here is derived from an EMBL/GenBank/DDBJ whole genome shotgun (WGS) entry which is preliminary data.</text>
</comment>
<dbReference type="EMBL" id="REGN01006421">
    <property type="protein sequence ID" value="RNA09633.1"/>
    <property type="molecule type" value="Genomic_DNA"/>
</dbReference>
<reference evidence="1 2" key="1">
    <citation type="journal article" date="2018" name="Sci. Rep.">
        <title>Genomic signatures of local adaptation to the degree of environmental predictability in rotifers.</title>
        <authorList>
            <person name="Franch-Gras L."/>
            <person name="Hahn C."/>
            <person name="Garcia-Roger E.M."/>
            <person name="Carmona M.J."/>
            <person name="Serra M."/>
            <person name="Gomez A."/>
        </authorList>
    </citation>
    <scope>NUCLEOTIDE SEQUENCE [LARGE SCALE GENOMIC DNA]</scope>
    <source>
        <strain evidence="1">HYR1</strain>
    </source>
</reference>
<evidence type="ECO:0000313" key="2">
    <source>
        <dbReference type="Proteomes" id="UP000276133"/>
    </source>
</evidence>
<protein>
    <submittedName>
        <fullName evidence="1">Uncharacterized protein</fullName>
    </submittedName>
</protein>
<organism evidence="1 2">
    <name type="scientific">Brachionus plicatilis</name>
    <name type="common">Marine rotifer</name>
    <name type="synonym">Brachionus muelleri</name>
    <dbReference type="NCBI Taxonomy" id="10195"/>
    <lineage>
        <taxon>Eukaryota</taxon>
        <taxon>Metazoa</taxon>
        <taxon>Spiralia</taxon>
        <taxon>Gnathifera</taxon>
        <taxon>Rotifera</taxon>
        <taxon>Eurotatoria</taxon>
        <taxon>Monogononta</taxon>
        <taxon>Pseudotrocha</taxon>
        <taxon>Ploima</taxon>
        <taxon>Brachionidae</taxon>
        <taxon>Brachionus</taxon>
    </lineage>
</organism>
<keyword evidence="2" id="KW-1185">Reference proteome</keyword>
<gene>
    <name evidence="1" type="ORF">BpHYR1_042687</name>
</gene>